<gene>
    <name evidence="2" type="ordered locus">TC41_0864</name>
</gene>
<dbReference type="Proteomes" id="UP000000292">
    <property type="component" value="Chromosome"/>
</dbReference>
<dbReference type="PATRIC" id="fig|1048834.4.peg.818"/>
<dbReference type="AlphaFoldDB" id="F8IF34"/>
<proteinExistence type="predicted"/>
<reference evidence="3" key="2">
    <citation type="submission" date="2011-06" db="EMBL/GenBank/DDBJ databases">
        <title>The complete genome sequence of Alicyclobacillus acidocaldarius sp. Tc-4-1.</title>
        <authorList>
            <person name="Chen Y."/>
            <person name="He Y."/>
            <person name="Dong Z."/>
            <person name="Hu S."/>
        </authorList>
    </citation>
    <scope>NUCLEOTIDE SEQUENCE [LARGE SCALE GENOMIC DNA]</scope>
    <source>
        <strain evidence="3">Tc-4-1</strain>
    </source>
</reference>
<dbReference type="HOGENOM" id="CLU_1264706_0_0_9"/>
<evidence type="ECO:0000256" key="1">
    <source>
        <dbReference type="SAM" id="MobiDB-lite"/>
    </source>
</evidence>
<name>F8IF34_ALIAT</name>
<evidence type="ECO:0000313" key="3">
    <source>
        <dbReference type="Proteomes" id="UP000000292"/>
    </source>
</evidence>
<dbReference type="KEGG" id="aad:TC41_0864"/>
<feature type="region of interest" description="Disordered" evidence="1">
    <location>
        <begin position="60"/>
        <end position="85"/>
    </location>
</feature>
<reference evidence="2 3" key="1">
    <citation type="journal article" date="2011" name="J. Bacteriol.">
        <title>Complete Genome Sequence of Alicyclobacillus acidocaldarius Strain Tc-4-1.</title>
        <authorList>
            <person name="Chen Y."/>
            <person name="He Y."/>
            <person name="Zhang B."/>
            <person name="Yang J."/>
            <person name="Li W."/>
            <person name="Dong Z."/>
            <person name="Hu S."/>
        </authorList>
    </citation>
    <scope>NUCLEOTIDE SEQUENCE [LARGE SCALE GENOMIC DNA]</scope>
    <source>
        <strain evidence="2 3">Tc-4-1</strain>
    </source>
</reference>
<feature type="compositionally biased region" description="Polar residues" evidence="1">
    <location>
        <begin position="75"/>
        <end position="84"/>
    </location>
</feature>
<evidence type="ECO:0000313" key="2">
    <source>
        <dbReference type="EMBL" id="AEJ42817.1"/>
    </source>
</evidence>
<dbReference type="EMBL" id="CP002902">
    <property type="protein sequence ID" value="AEJ42817.1"/>
    <property type="molecule type" value="Genomic_DNA"/>
</dbReference>
<protein>
    <submittedName>
        <fullName evidence="2">Uncharacterized protein</fullName>
    </submittedName>
</protein>
<accession>F8IF34</accession>
<sequence length="218" mass="23396">MEPNVILLSCSGGTCMDLERMAHLDRKGAWSKMKVRSLCAWGCAFTASLALSAGCGAAKQSGTPGTPRQADRLPQASTSSSGVQNHHILVEPLPQGVRTTADLYHWLLDQRLAQMDNPAQGEICLDPSCQVAATVFSGPAKGNGGALVALVAFQPRPGWHVVLGPLPQADDPPRQAESLNVHLRNYPRAQGVCVVSAGEIDWYWIEAGHLQIMRQPKL</sequence>
<organism evidence="2 3">
    <name type="scientific">Alicyclobacillus acidocaldarius (strain Tc-4-1)</name>
    <name type="common">Bacillus acidocaldarius</name>
    <dbReference type="NCBI Taxonomy" id="1048834"/>
    <lineage>
        <taxon>Bacteria</taxon>
        <taxon>Bacillati</taxon>
        <taxon>Bacillota</taxon>
        <taxon>Bacilli</taxon>
        <taxon>Bacillales</taxon>
        <taxon>Alicyclobacillaceae</taxon>
        <taxon>Alicyclobacillus</taxon>
    </lineage>
</organism>